<proteinExistence type="predicted"/>
<comment type="caution">
    <text evidence="2">The sequence shown here is derived from an EMBL/GenBank/DDBJ whole genome shotgun (WGS) entry which is preliminary data.</text>
</comment>
<gene>
    <name evidence="2" type="ORF">C0Q88_07860</name>
</gene>
<evidence type="ECO:0000313" key="2">
    <source>
        <dbReference type="EMBL" id="PLC44586.1"/>
    </source>
</evidence>
<evidence type="ECO:0000313" key="3">
    <source>
        <dbReference type="Proteomes" id="UP000234456"/>
    </source>
</evidence>
<feature type="transmembrane region" description="Helical" evidence="1">
    <location>
        <begin position="79"/>
        <end position="103"/>
    </location>
</feature>
<keyword evidence="1" id="KW-1133">Transmembrane helix</keyword>
<dbReference type="EMBL" id="PKQE01000001">
    <property type="protein sequence ID" value="PLC44586.1"/>
    <property type="molecule type" value="Genomic_DNA"/>
</dbReference>
<organism evidence="2 3">
    <name type="scientific">Ralstonia pickettii</name>
    <name type="common">Burkholderia pickettii</name>
    <dbReference type="NCBI Taxonomy" id="329"/>
    <lineage>
        <taxon>Bacteria</taxon>
        <taxon>Pseudomonadati</taxon>
        <taxon>Pseudomonadota</taxon>
        <taxon>Betaproteobacteria</taxon>
        <taxon>Burkholderiales</taxon>
        <taxon>Burkholderiaceae</taxon>
        <taxon>Ralstonia</taxon>
    </lineage>
</organism>
<evidence type="ECO:0000256" key="1">
    <source>
        <dbReference type="SAM" id="Phobius"/>
    </source>
</evidence>
<dbReference type="Proteomes" id="UP000234456">
    <property type="component" value="Unassembled WGS sequence"/>
</dbReference>
<reference evidence="2 3" key="1">
    <citation type="submission" date="2017-12" db="EMBL/GenBank/DDBJ databases">
        <title>Draft genome sequence of Ralstonia pickettii 52.</title>
        <authorList>
            <person name="Zheng B."/>
        </authorList>
    </citation>
    <scope>NUCLEOTIDE SEQUENCE [LARGE SCALE GENOMIC DNA]</scope>
    <source>
        <strain evidence="2 3">52</strain>
    </source>
</reference>
<feature type="transmembrane region" description="Helical" evidence="1">
    <location>
        <begin position="41"/>
        <end position="58"/>
    </location>
</feature>
<dbReference type="AlphaFoldDB" id="A0A2N4TXZ6"/>
<protein>
    <submittedName>
        <fullName evidence="2">Uncharacterized protein</fullName>
    </submittedName>
</protein>
<sequence>MLTMQKIQRWFKSFFDFRLLLLIGPASYMLATDMPVFKTLLYSISAMLLIVGVAHWLRQVVMHYVELGDLIDSARRDPMASAVVVLAVCLFMSVLVGGMIWWVRG</sequence>
<name>A0A2N4TXZ6_RALPI</name>
<keyword evidence="1" id="KW-0472">Membrane</keyword>
<accession>A0A2N4TXZ6</accession>
<keyword evidence="1" id="KW-0812">Transmembrane</keyword>
<dbReference type="RefSeq" id="WP_102064996.1">
    <property type="nucleotide sequence ID" value="NZ_PKQE01000001.1"/>
</dbReference>